<accession>A0ABR2WKH0</accession>
<dbReference type="Pfam" id="PF00106">
    <property type="entry name" value="adh_short"/>
    <property type="match status" value="1"/>
</dbReference>
<keyword evidence="2" id="KW-0560">Oxidoreductase</keyword>
<sequence length="318" mass="35126">MNSKFNDQTTAEEAASCFAGEVKGKTVLVTGCTWGGLGAESARVIAKYGAGLVIVSGRRKESLNETIKKIKEETPGAKLFPLIIDLASLASIRLAAKEVNQLSVPIDILINNAAIMAPVYETTLDGFESHFGTNHLGPFLFTSLIMPRILESKSPRIVNVSSMGYRFSPIRFNDYNFTNREEYSMWRAYGQSKTANILFSLELSNRYKKRGVSAFSLHPGVIKTNLGNQVDLEVETRNMVDTEGKPLVLEDIKWKTIEQGASTHIVAALDPSIKDQSGSFLHDAQINNTVVMKYALDEANARELWSLSEQLVGQKFNI</sequence>
<dbReference type="InterPro" id="IPR002347">
    <property type="entry name" value="SDR_fam"/>
</dbReference>
<dbReference type="Proteomes" id="UP001479436">
    <property type="component" value="Unassembled WGS sequence"/>
</dbReference>
<organism evidence="3 4">
    <name type="scientific">Basidiobolus ranarum</name>
    <dbReference type="NCBI Taxonomy" id="34480"/>
    <lineage>
        <taxon>Eukaryota</taxon>
        <taxon>Fungi</taxon>
        <taxon>Fungi incertae sedis</taxon>
        <taxon>Zoopagomycota</taxon>
        <taxon>Entomophthoromycotina</taxon>
        <taxon>Basidiobolomycetes</taxon>
        <taxon>Basidiobolales</taxon>
        <taxon>Basidiobolaceae</taxon>
        <taxon>Basidiobolus</taxon>
    </lineage>
</organism>
<evidence type="ECO:0000256" key="1">
    <source>
        <dbReference type="ARBA" id="ARBA00006484"/>
    </source>
</evidence>
<proteinExistence type="inferred from homology"/>
<reference evidence="3 4" key="1">
    <citation type="submission" date="2023-04" db="EMBL/GenBank/DDBJ databases">
        <title>Genome of Basidiobolus ranarum AG-B5.</title>
        <authorList>
            <person name="Stajich J.E."/>
            <person name="Carter-House D."/>
            <person name="Gryganskyi A."/>
        </authorList>
    </citation>
    <scope>NUCLEOTIDE SEQUENCE [LARGE SCALE GENOMIC DNA]</scope>
    <source>
        <strain evidence="3 4">AG-B5</strain>
    </source>
</reference>
<dbReference type="SUPFAM" id="SSF51735">
    <property type="entry name" value="NAD(P)-binding Rossmann-fold domains"/>
    <property type="match status" value="1"/>
</dbReference>
<name>A0ABR2WKH0_9FUNG</name>
<protein>
    <recommendedName>
        <fullName evidence="5">Short-chain dehydrogenase</fullName>
    </recommendedName>
</protein>
<evidence type="ECO:0000313" key="4">
    <source>
        <dbReference type="Proteomes" id="UP001479436"/>
    </source>
</evidence>
<dbReference type="EMBL" id="JASJQH010001143">
    <property type="protein sequence ID" value="KAK9761969.1"/>
    <property type="molecule type" value="Genomic_DNA"/>
</dbReference>
<gene>
    <name evidence="3" type="ORF">K7432_012717</name>
</gene>
<comment type="caution">
    <text evidence="3">The sequence shown here is derived from an EMBL/GenBank/DDBJ whole genome shotgun (WGS) entry which is preliminary data.</text>
</comment>
<dbReference type="InterPro" id="IPR036291">
    <property type="entry name" value="NAD(P)-bd_dom_sf"/>
</dbReference>
<evidence type="ECO:0000256" key="2">
    <source>
        <dbReference type="ARBA" id="ARBA00023002"/>
    </source>
</evidence>
<dbReference type="Gene3D" id="3.40.50.720">
    <property type="entry name" value="NAD(P)-binding Rossmann-like Domain"/>
    <property type="match status" value="1"/>
</dbReference>
<keyword evidence="4" id="KW-1185">Reference proteome</keyword>
<dbReference type="CDD" id="cd05327">
    <property type="entry name" value="retinol-DH_like_SDR_c_like"/>
    <property type="match status" value="1"/>
</dbReference>
<dbReference type="PRINTS" id="PR00081">
    <property type="entry name" value="GDHRDH"/>
</dbReference>
<evidence type="ECO:0000313" key="3">
    <source>
        <dbReference type="EMBL" id="KAK9761969.1"/>
    </source>
</evidence>
<dbReference type="PANTHER" id="PTHR24320">
    <property type="entry name" value="RETINOL DEHYDROGENASE"/>
    <property type="match status" value="1"/>
</dbReference>
<comment type="similarity">
    <text evidence="1">Belongs to the short-chain dehydrogenases/reductases (SDR) family.</text>
</comment>
<dbReference type="PANTHER" id="PTHR24320:SF283">
    <property type="entry name" value="RETINOL DEHYDROGENASE 11"/>
    <property type="match status" value="1"/>
</dbReference>
<evidence type="ECO:0008006" key="5">
    <source>
        <dbReference type="Google" id="ProtNLM"/>
    </source>
</evidence>